<feature type="region of interest" description="Disordered" evidence="9">
    <location>
        <begin position="1"/>
        <end position="30"/>
    </location>
</feature>
<dbReference type="EMBL" id="NBCO01000009">
    <property type="protein sequence ID" value="ORC90117.1"/>
    <property type="molecule type" value="Genomic_DNA"/>
</dbReference>
<dbReference type="CDD" id="cd15853">
    <property type="entry name" value="SNARE_Bet1"/>
    <property type="match status" value="1"/>
</dbReference>
<keyword evidence="5 10" id="KW-1133">Transmembrane helix</keyword>
<evidence type="ECO:0000313" key="13">
    <source>
        <dbReference type="Proteomes" id="UP000192257"/>
    </source>
</evidence>
<evidence type="ECO:0000256" key="7">
    <source>
        <dbReference type="ARBA" id="ARBA00023136"/>
    </source>
</evidence>
<evidence type="ECO:0000313" key="12">
    <source>
        <dbReference type="EMBL" id="ORC90117.1"/>
    </source>
</evidence>
<dbReference type="SUPFAM" id="SSF58038">
    <property type="entry name" value="SNARE fusion complex"/>
    <property type="match status" value="1"/>
</dbReference>
<evidence type="ECO:0000256" key="6">
    <source>
        <dbReference type="ARBA" id="ARBA00023034"/>
    </source>
</evidence>
<dbReference type="RefSeq" id="XP_028884183.1">
    <property type="nucleotide sequence ID" value="XM_029024406.1"/>
</dbReference>
<evidence type="ECO:0000256" key="4">
    <source>
        <dbReference type="ARBA" id="ARBA00022927"/>
    </source>
</evidence>
<evidence type="ECO:0000256" key="10">
    <source>
        <dbReference type="SAM" id="Phobius"/>
    </source>
</evidence>
<keyword evidence="2" id="KW-0813">Transport</keyword>
<accession>A0A1X0NZJ5</accession>
<dbReference type="GeneID" id="39984186"/>
<sequence>MQPQSSVFRHRARMHESAERENARGGVISEATEEENDELMRALLSDVRTVRRQFTAMGAEVRRQNSLLDRLDSVFARTRMQLGRTLRQLDVSGVTSVKHMWVLFIFVLVVFMLIYVMLKFR</sequence>
<protein>
    <submittedName>
        <fullName evidence="12">Golgi vesicular membrane trafficking protein</fullName>
    </submittedName>
</protein>
<dbReference type="STRING" id="67003.A0A1X0NZJ5"/>
<evidence type="ECO:0000256" key="9">
    <source>
        <dbReference type="SAM" id="MobiDB-lite"/>
    </source>
</evidence>
<dbReference type="OrthoDB" id="261831at2759"/>
<evidence type="ECO:0000256" key="5">
    <source>
        <dbReference type="ARBA" id="ARBA00022989"/>
    </source>
</evidence>
<evidence type="ECO:0000256" key="2">
    <source>
        <dbReference type="ARBA" id="ARBA00022448"/>
    </source>
</evidence>
<dbReference type="PROSITE" id="PS50192">
    <property type="entry name" value="T_SNARE"/>
    <property type="match status" value="1"/>
</dbReference>
<dbReference type="GO" id="GO:0000139">
    <property type="term" value="C:Golgi membrane"/>
    <property type="evidence" value="ECO:0007669"/>
    <property type="project" value="UniProtKB-SubCell"/>
</dbReference>
<evidence type="ECO:0000256" key="8">
    <source>
        <dbReference type="ARBA" id="ARBA00046280"/>
    </source>
</evidence>
<comment type="caution">
    <text evidence="12">The sequence shown here is derived from an EMBL/GenBank/DDBJ whole genome shotgun (WGS) entry which is preliminary data.</text>
</comment>
<feature type="transmembrane region" description="Helical" evidence="10">
    <location>
        <begin position="99"/>
        <end position="118"/>
    </location>
</feature>
<name>A0A1X0NZJ5_9TRYP</name>
<dbReference type="AlphaFoldDB" id="A0A1X0NZJ5"/>
<dbReference type="VEuPathDB" id="TriTrypDB:TM35_000091670"/>
<dbReference type="SMART" id="SM00397">
    <property type="entry name" value="t_SNARE"/>
    <property type="match status" value="1"/>
</dbReference>
<gene>
    <name evidence="12" type="ORF">TM35_000091670</name>
</gene>
<evidence type="ECO:0000256" key="1">
    <source>
        <dbReference type="ARBA" id="ARBA00004394"/>
    </source>
</evidence>
<keyword evidence="4" id="KW-0653">Protein transport</keyword>
<comment type="subcellular location">
    <subcellularLocation>
        <location evidence="8">Endomembrane system</location>
        <topology evidence="8">Single-pass type IV membrane protein</topology>
    </subcellularLocation>
    <subcellularLocation>
        <location evidence="1">Golgi apparatus membrane</location>
    </subcellularLocation>
</comment>
<dbReference type="InterPro" id="IPR000727">
    <property type="entry name" value="T_SNARE_dom"/>
</dbReference>
<dbReference type="Gene3D" id="1.20.5.110">
    <property type="match status" value="1"/>
</dbReference>
<keyword evidence="3 10" id="KW-0812">Transmembrane</keyword>
<feature type="compositionally biased region" description="Basic and acidic residues" evidence="9">
    <location>
        <begin position="14"/>
        <end position="23"/>
    </location>
</feature>
<keyword evidence="6" id="KW-0333">Golgi apparatus</keyword>
<keyword evidence="13" id="KW-1185">Reference proteome</keyword>
<evidence type="ECO:0000256" key="3">
    <source>
        <dbReference type="ARBA" id="ARBA00022692"/>
    </source>
</evidence>
<organism evidence="12 13">
    <name type="scientific">Trypanosoma theileri</name>
    <dbReference type="NCBI Taxonomy" id="67003"/>
    <lineage>
        <taxon>Eukaryota</taxon>
        <taxon>Discoba</taxon>
        <taxon>Euglenozoa</taxon>
        <taxon>Kinetoplastea</taxon>
        <taxon>Metakinetoplastina</taxon>
        <taxon>Trypanosomatida</taxon>
        <taxon>Trypanosomatidae</taxon>
        <taxon>Trypanosoma</taxon>
    </lineage>
</organism>
<dbReference type="PANTHER" id="PTHR12791">
    <property type="entry name" value="GOLGI SNARE BET1-RELATED"/>
    <property type="match status" value="1"/>
</dbReference>
<reference evidence="12 13" key="1">
    <citation type="submission" date="2017-03" db="EMBL/GenBank/DDBJ databases">
        <title>An alternative strategy for trypanosome survival in the mammalian bloodstream revealed through genome and transcriptome analysis of the ubiquitous bovine parasite Trypanosoma (Megatrypanum) theileri.</title>
        <authorList>
            <person name="Kelly S."/>
            <person name="Ivens A."/>
            <person name="Mott A."/>
            <person name="O'Neill E."/>
            <person name="Emms D."/>
            <person name="Macleod O."/>
            <person name="Voorheis P."/>
            <person name="Matthews J."/>
            <person name="Matthews K."/>
            <person name="Carrington M."/>
        </authorList>
    </citation>
    <scope>NUCLEOTIDE SEQUENCE [LARGE SCALE GENOMIC DNA]</scope>
    <source>
        <strain evidence="12">Edinburgh</strain>
    </source>
</reference>
<feature type="domain" description="T-SNARE coiled-coil homology" evidence="11">
    <location>
        <begin position="30"/>
        <end position="92"/>
    </location>
</feature>
<dbReference type="GO" id="GO:0015031">
    <property type="term" value="P:protein transport"/>
    <property type="evidence" value="ECO:0007669"/>
    <property type="project" value="UniProtKB-KW"/>
</dbReference>
<evidence type="ECO:0000259" key="11">
    <source>
        <dbReference type="PROSITE" id="PS50192"/>
    </source>
</evidence>
<keyword evidence="7 10" id="KW-0472">Membrane</keyword>
<dbReference type="InterPro" id="IPR039899">
    <property type="entry name" value="BET1_SNARE"/>
</dbReference>
<dbReference type="Proteomes" id="UP000192257">
    <property type="component" value="Unassembled WGS sequence"/>
</dbReference>
<proteinExistence type="predicted"/>